<dbReference type="InterPro" id="IPR002912">
    <property type="entry name" value="ACT_dom"/>
</dbReference>
<accession>X0VDM0</accession>
<name>X0VDM0_9ZZZZ</name>
<feature type="domain" description="ACT" evidence="1">
    <location>
        <begin position="200"/>
        <end position="274"/>
    </location>
</feature>
<dbReference type="PANTHER" id="PTHR21262:SF31">
    <property type="entry name" value="GTP PYROPHOSPHOKINASE"/>
    <property type="match status" value="1"/>
</dbReference>
<dbReference type="InterPro" id="IPR045600">
    <property type="entry name" value="RelA/SpoT_AH_RIS"/>
</dbReference>
<dbReference type="AlphaFoldDB" id="X0VDM0"/>
<gene>
    <name evidence="2" type="ORF">S01H1_26721</name>
</gene>
<feature type="non-terminal residue" evidence="2">
    <location>
        <position position="1"/>
    </location>
</feature>
<dbReference type="Gene3D" id="3.30.70.260">
    <property type="match status" value="1"/>
</dbReference>
<dbReference type="GO" id="GO:0005886">
    <property type="term" value="C:plasma membrane"/>
    <property type="evidence" value="ECO:0007669"/>
    <property type="project" value="TreeGrafter"/>
</dbReference>
<evidence type="ECO:0000313" key="2">
    <source>
        <dbReference type="EMBL" id="GAF98655.1"/>
    </source>
</evidence>
<comment type="caution">
    <text evidence="2">The sequence shown here is derived from an EMBL/GenBank/DDBJ whole genome shotgun (WGS) entry which is preliminary data.</text>
</comment>
<dbReference type="PANTHER" id="PTHR21262">
    <property type="entry name" value="GUANOSINE-3',5'-BIS DIPHOSPHATE 3'-PYROPHOSPHOHYDROLASE"/>
    <property type="match status" value="1"/>
</dbReference>
<dbReference type="InterPro" id="IPR045865">
    <property type="entry name" value="ACT-like_dom_sf"/>
</dbReference>
<dbReference type="EMBL" id="BARS01016214">
    <property type="protein sequence ID" value="GAF98655.1"/>
    <property type="molecule type" value="Genomic_DNA"/>
</dbReference>
<organism evidence="2">
    <name type="scientific">marine sediment metagenome</name>
    <dbReference type="NCBI Taxonomy" id="412755"/>
    <lineage>
        <taxon>unclassified sequences</taxon>
        <taxon>metagenomes</taxon>
        <taxon>ecological metagenomes</taxon>
    </lineage>
</organism>
<proteinExistence type="predicted"/>
<dbReference type="Pfam" id="PF13291">
    <property type="entry name" value="ACT_4"/>
    <property type="match status" value="1"/>
</dbReference>
<dbReference type="SUPFAM" id="SSF55021">
    <property type="entry name" value="ACT-like"/>
    <property type="match status" value="1"/>
</dbReference>
<reference evidence="2" key="1">
    <citation type="journal article" date="2014" name="Front. Microbiol.">
        <title>High frequency of phylogenetically diverse reductive dehalogenase-homologous genes in deep subseafloor sedimentary metagenomes.</title>
        <authorList>
            <person name="Kawai M."/>
            <person name="Futagami T."/>
            <person name="Toyoda A."/>
            <person name="Takaki Y."/>
            <person name="Nishi S."/>
            <person name="Hori S."/>
            <person name="Arai W."/>
            <person name="Tsubouchi T."/>
            <person name="Morono Y."/>
            <person name="Uchiyama I."/>
            <person name="Ito T."/>
            <person name="Fujiyama A."/>
            <person name="Inagaki F."/>
            <person name="Takami H."/>
        </authorList>
    </citation>
    <scope>NUCLEOTIDE SEQUENCE</scope>
    <source>
        <strain evidence="2">Expedition CK06-06</strain>
    </source>
</reference>
<dbReference type="CDD" id="cd04876">
    <property type="entry name" value="ACT_RelA-SpoT"/>
    <property type="match status" value="1"/>
</dbReference>
<protein>
    <recommendedName>
        <fullName evidence="1">ACT domain-containing protein</fullName>
    </recommendedName>
</protein>
<evidence type="ECO:0000259" key="1">
    <source>
        <dbReference type="PROSITE" id="PS51671"/>
    </source>
</evidence>
<dbReference type="PROSITE" id="PS51671">
    <property type="entry name" value="ACT"/>
    <property type="match status" value="1"/>
</dbReference>
<sequence>GAEPSRDWLRLVKSSRAKAKVRKFLRQQAEEENIQQGRQELLRVFAKTNQLAEQIPSEELLTPVAQHLEYPDAASLLAAVGYGEVEPQTVVDHLVEGLDRRPRTLSEEVQLALPQVPERVATHEGMLVSVEGIRGVHSRLAKCCNPVPGDDIVGYITRGGGVSVHRSECPNLQYLRRNEPERVTKLDWATGDSGATFRASLEIVASDRVGLLSHITAIVSDCDINIAAAQVNAEGREFARLLLMLDIADRAGLERLMDRLSKLIDVISVRQVSVSEAT</sequence>
<dbReference type="Pfam" id="PF19296">
    <property type="entry name" value="RelA_AH_RIS"/>
    <property type="match status" value="1"/>
</dbReference>